<dbReference type="GO" id="GO:0016020">
    <property type="term" value="C:membrane"/>
    <property type="evidence" value="ECO:0007669"/>
    <property type="project" value="UniProtKB-SubCell"/>
</dbReference>
<keyword evidence="3 6" id="KW-1133">Transmembrane helix</keyword>
<evidence type="ECO:0000259" key="7">
    <source>
        <dbReference type="Pfam" id="PF00324"/>
    </source>
</evidence>
<dbReference type="PIRSF" id="PIRSF006060">
    <property type="entry name" value="AA_transporter"/>
    <property type="match status" value="1"/>
</dbReference>
<feature type="region of interest" description="Disordered" evidence="5">
    <location>
        <begin position="491"/>
        <end position="517"/>
    </location>
</feature>
<feature type="transmembrane region" description="Helical" evidence="6">
    <location>
        <begin position="53"/>
        <end position="81"/>
    </location>
</feature>
<feature type="transmembrane region" description="Helical" evidence="6">
    <location>
        <begin position="355"/>
        <end position="375"/>
    </location>
</feature>
<dbReference type="InterPro" id="IPR004841">
    <property type="entry name" value="AA-permease/SLC12A_dom"/>
</dbReference>
<keyword evidence="4 6" id="KW-0472">Membrane</keyword>
<dbReference type="EMBL" id="BNAS01000001">
    <property type="protein sequence ID" value="GHH67357.1"/>
    <property type="molecule type" value="Genomic_DNA"/>
</dbReference>
<dbReference type="Proteomes" id="UP000627369">
    <property type="component" value="Unassembled WGS sequence"/>
</dbReference>
<feature type="transmembrane region" description="Helical" evidence="6">
    <location>
        <begin position="219"/>
        <end position="241"/>
    </location>
</feature>
<dbReference type="PANTHER" id="PTHR42770">
    <property type="entry name" value="AMINO ACID TRANSPORTER-RELATED"/>
    <property type="match status" value="1"/>
</dbReference>
<evidence type="ECO:0000256" key="4">
    <source>
        <dbReference type="ARBA" id="ARBA00023136"/>
    </source>
</evidence>
<evidence type="ECO:0000256" key="5">
    <source>
        <dbReference type="SAM" id="MobiDB-lite"/>
    </source>
</evidence>
<organism evidence="8 9">
    <name type="scientific">Promicromonospora soli</name>
    <dbReference type="NCBI Taxonomy" id="2035533"/>
    <lineage>
        <taxon>Bacteria</taxon>
        <taxon>Bacillati</taxon>
        <taxon>Actinomycetota</taxon>
        <taxon>Actinomycetes</taxon>
        <taxon>Micrococcales</taxon>
        <taxon>Promicromonosporaceae</taxon>
        <taxon>Promicromonospora</taxon>
    </lineage>
</organism>
<feature type="compositionally biased region" description="Gly residues" evidence="5">
    <location>
        <begin position="506"/>
        <end position="517"/>
    </location>
</feature>
<feature type="transmembrane region" description="Helical" evidence="6">
    <location>
        <begin position="446"/>
        <end position="466"/>
    </location>
</feature>
<dbReference type="PANTHER" id="PTHR42770:SF7">
    <property type="entry name" value="MEMBRANE PROTEIN"/>
    <property type="match status" value="1"/>
</dbReference>
<protein>
    <submittedName>
        <fullName evidence="8">Amino acid permease</fullName>
    </submittedName>
</protein>
<feature type="transmembrane region" description="Helical" evidence="6">
    <location>
        <begin position="308"/>
        <end position="330"/>
    </location>
</feature>
<feature type="transmembrane region" description="Helical" evidence="6">
    <location>
        <begin position="418"/>
        <end position="440"/>
    </location>
</feature>
<evidence type="ECO:0000256" key="2">
    <source>
        <dbReference type="ARBA" id="ARBA00022692"/>
    </source>
</evidence>
<evidence type="ECO:0000313" key="9">
    <source>
        <dbReference type="Proteomes" id="UP000627369"/>
    </source>
</evidence>
<evidence type="ECO:0000256" key="1">
    <source>
        <dbReference type="ARBA" id="ARBA00004141"/>
    </source>
</evidence>
<evidence type="ECO:0000313" key="8">
    <source>
        <dbReference type="EMBL" id="GHH67357.1"/>
    </source>
</evidence>
<evidence type="ECO:0000256" key="3">
    <source>
        <dbReference type="ARBA" id="ARBA00022989"/>
    </source>
</evidence>
<feature type="transmembrane region" description="Helical" evidence="6">
    <location>
        <begin position="381"/>
        <end position="406"/>
    </location>
</feature>
<proteinExistence type="predicted"/>
<dbReference type="AlphaFoldDB" id="A0A919FK16"/>
<dbReference type="Gene3D" id="1.20.1740.10">
    <property type="entry name" value="Amino acid/polyamine transporter I"/>
    <property type="match status" value="1"/>
</dbReference>
<dbReference type="RefSeq" id="WP_189668019.1">
    <property type="nucleotide sequence ID" value="NZ_BNAS01000001.1"/>
</dbReference>
<dbReference type="InterPro" id="IPR050367">
    <property type="entry name" value="APC_superfamily"/>
</dbReference>
<reference evidence="8" key="1">
    <citation type="journal article" date="2014" name="Int. J. Syst. Evol. Microbiol.">
        <title>Complete genome sequence of Corynebacterium casei LMG S-19264T (=DSM 44701T), isolated from a smear-ripened cheese.</title>
        <authorList>
            <consortium name="US DOE Joint Genome Institute (JGI-PGF)"/>
            <person name="Walter F."/>
            <person name="Albersmeier A."/>
            <person name="Kalinowski J."/>
            <person name="Ruckert C."/>
        </authorList>
    </citation>
    <scope>NUCLEOTIDE SEQUENCE</scope>
    <source>
        <strain evidence="8">CGMCC 4.7398</strain>
    </source>
</reference>
<feature type="transmembrane region" description="Helical" evidence="6">
    <location>
        <begin position="178"/>
        <end position="199"/>
    </location>
</feature>
<gene>
    <name evidence="8" type="ORF">GCM10017772_08970</name>
</gene>
<accession>A0A919FK16</accession>
<feature type="transmembrane region" description="Helical" evidence="6">
    <location>
        <begin position="147"/>
        <end position="166"/>
    </location>
</feature>
<keyword evidence="9" id="KW-1185">Reference proteome</keyword>
<dbReference type="Pfam" id="PF00324">
    <property type="entry name" value="AA_permease"/>
    <property type="match status" value="1"/>
</dbReference>
<feature type="transmembrane region" description="Helical" evidence="6">
    <location>
        <begin position="253"/>
        <end position="279"/>
    </location>
</feature>
<feature type="domain" description="Amino acid permease/ SLC12A" evidence="7">
    <location>
        <begin position="34"/>
        <end position="432"/>
    </location>
</feature>
<sequence length="517" mass="52397">MTTPTSPVRARRPVVGTRSPVHGLARRSLPFTDVVAQSLSAVAPSAAATTMPLLVATVAGGSTALALGVALVLAVAVAACVNQFTRRIAATGSLYTFVVRGLGARAGVVTGVAMLLGYGFITMFALAGGGWYAHILIGRFVPALASGAAPALVVVLLMGAAVWWVLLRGIRRSARVTLVVEVVSVALLAVLVLAMLLHAEPAAAVRAALPEPGTGPADVAVGTAIALTAFVGFESAATLGAEARHPFRAVPRAVTWTALASGLLYLGASVSQLVGYAGLGLDLADARSPANELAAAYGVSWAGPVLDVGITASFFACAIASSTALVRVLFTMGREELAPRSFGVAHGVHGTPARALAVTMPVVTLVPVAVVLLGADLWSAMQVILVVSAGGYITAYVLVCAAVPAFLRRIGEATWRPVLLAVGTATLLACSLVVMLVVQSGTFRQAGVWAFLALLALGVTSGLVRLRRLPHLSARLGVHDEAVVTDLLGAGRRADGTSPRTPRHPGGPGSSGGSAAA</sequence>
<comment type="caution">
    <text evidence="8">The sequence shown here is derived from an EMBL/GenBank/DDBJ whole genome shotgun (WGS) entry which is preliminary data.</text>
</comment>
<name>A0A919FK16_9MICO</name>
<evidence type="ECO:0000256" key="6">
    <source>
        <dbReference type="SAM" id="Phobius"/>
    </source>
</evidence>
<feature type="transmembrane region" description="Helical" evidence="6">
    <location>
        <begin position="102"/>
        <end position="127"/>
    </location>
</feature>
<keyword evidence="2 6" id="KW-0812">Transmembrane</keyword>
<comment type="subcellular location">
    <subcellularLocation>
        <location evidence="1">Membrane</location>
        <topology evidence="1">Multi-pass membrane protein</topology>
    </subcellularLocation>
</comment>
<dbReference type="GO" id="GO:0055085">
    <property type="term" value="P:transmembrane transport"/>
    <property type="evidence" value="ECO:0007669"/>
    <property type="project" value="InterPro"/>
</dbReference>
<reference evidence="8" key="2">
    <citation type="submission" date="2020-09" db="EMBL/GenBank/DDBJ databases">
        <authorList>
            <person name="Sun Q."/>
            <person name="Zhou Y."/>
        </authorList>
    </citation>
    <scope>NUCLEOTIDE SEQUENCE</scope>
    <source>
        <strain evidence="8">CGMCC 4.7398</strain>
    </source>
</reference>